<dbReference type="STRING" id="1552123.EP57_08825"/>
<dbReference type="AlphaFoldDB" id="A0A099W949"/>
<name>A0A099W949_9LIST</name>
<feature type="domain" description="Helicase Helix-turn-helix" evidence="1">
    <location>
        <begin position="247"/>
        <end position="330"/>
    </location>
</feature>
<dbReference type="Proteomes" id="UP000029844">
    <property type="component" value="Unassembled WGS sequence"/>
</dbReference>
<organism evidence="2 3">
    <name type="scientific">Listeria booriae</name>
    <dbReference type="NCBI Taxonomy" id="1552123"/>
    <lineage>
        <taxon>Bacteria</taxon>
        <taxon>Bacillati</taxon>
        <taxon>Bacillota</taxon>
        <taxon>Bacilli</taxon>
        <taxon>Bacillales</taxon>
        <taxon>Listeriaceae</taxon>
        <taxon>Listeria</taxon>
    </lineage>
</organism>
<dbReference type="RefSeq" id="WP_052167616.1">
    <property type="nucleotide sequence ID" value="NZ_CBCSHQ010000004.1"/>
</dbReference>
<evidence type="ECO:0000313" key="2">
    <source>
        <dbReference type="EMBL" id="KGL40650.1"/>
    </source>
</evidence>
<dbReference type="OrthoDB" id="2354672at2"/>
<evidence type="ECO:0000313" key="3">
    <source>
        <dbReference type="Proteomes" id="UP000029844"/>
    </source>
</evidence>
<reference evidence="2 3" key="1">
    <citation type="submission" date="2014-05" db="EMBL/GenBank/DDBJ databases">
        <title>Novel Listeriaceae from food processing environments.</title>
        <authorList>
            <person name="den Bakker H.C."/>
        </authorList>
    </citation>
    <scope>NUCLEOTIDE SEQUENCE [LARGE SCALE GENOMIC DNA]</scope>
    <source>
        <strain evidence="2 3">FSL A5-0281</strain>
    </source>
</reference>
<dbReference type="Pfam" id="PF14493">
    <property type="entry name" value="HTH_40"/>
    <property type="match status" value="1"/>
</dbReference>
<protein>
    <recommendedName>
        <fullName evidence="1">Helicase Helix-turn-helix domain-containing protein</fullName>
    </recommendedName>
</protein>
<dbReference type="InterPro" id="IPR029491">
    <property type="entry name" value="Helicase_HTH"/>
</dbReference>
<dbReference type="eggNOG" id="COG4955">
    <property type="taxonomic scope" value="Bacteria"/>
</dbReference>
<gene>
    <name evidence="2" type="ORF">EP57_08825</name>
</gene>
<evidence type="ECO:0000259" key="1">
    <source>
        <dbReference type="Pfam" id="PF14493"/>
    </source>
</evidence>
<keyword evidence="3" id="KW-1185">Reference proteome</keyword>
<dbReference type="EMBL" id="JNFA01000023">
    <property type="protein sequence ID" value="KGL40650.1"/>
    <property type="molecule type" value="Genomic_DNA"/>
</dbReference>
<dbReference type="GeneID" id="58717476"/>
<sequence>MEWANVDVLDEYLLHVIAAFPRKRKPAFLYAIVTGKRTGQAVQDSHLFDVTRFFGCVPMMRQRYFDARLGQLRDAGWIALDEDGVSLLGVPESGFAERFADLDGFSFQSRTAPFFERLLLAVQVFSNWKHERKRYLPIVRDEETQFVVKQWLGYLLQEETRSEARTAFYRELAMWLQDAKADLYVPRFSGGDYIGKTGLQVAGELDMEPWAYYFEWLDGLHKLLAQLERFPMLQKLLPDATRELTTSAQETLHLLRQGLDTERVMAIRRLKWSTIQDHLVEIAATVPDFSVGAWIDEAAVDGVAQGTWQSLKEIKEAFGELDYFQIRLALIVKRSGAKCN</sequence>
<proteinExistence type="predicted"/>
<comment type="caution">
    <text evidence="2">The sequence shown here is derived from an EMBL/GenBank/DDBJ whole genome shotgun (WGS) entry which is preliminary data.</text>
</comment>
<accession>A0A099W949</accession>